<dbReference type="AlphaFoldDB" id="A0A7J5ZCI2"/>
<keyword evidence="3" id="KW-1185">Reference proteome</keyword>
<protein>
    <submittedName>
        <fullName evidence="2">Uncharacterized protein</fullName>
    </submittedName>
</protein>
<organism evidence="2 3">
    <name type="scientific">Dissostichus mawsoni</name>
    <name type="common">Antarctic cod</name>
    <dbReference type="NCBI Taxonomy" id="36200"/>
    <lineage>
        <taxon>Eukaryota</taxon>
        <taxon>Metazoa</taxon>
        <taxon>Chordata</taxon>
        <taxon>Craniata</taxon>
        <taxon>Vertebrata</taxon>
        <taxon>Euteleostomi</taxon>
        <taxon>Actinopterygii</taxon>
        <taxon>Neopterygii</taxon>
        <taxon>Teleostei</taxon>
        <taxon>Neoteleostei</taxon>
        <taxon>Acanthomorphata</taxon>
        <taxon>Eupercaria</taxon>
        <taxon>Perciformes</taxon>
        <taxon>Notothenioidei</taxon>
        <taxon>Nototheniidae</taxon>
        <taxon>Dissostichus</taxon>
    </lineage>
</organism>
<dbReference type="Proteomes" id="UP000518266">
    <property type="component" value="Unassembled WGS sequence"/>
</dbReference>
<evidence type="ECO:0000256" key="1">
    <source>
        <dbReference type="SAM" id="MobiDB-lite"/>
    </source>
</evidence>
<accession>A0A7J5ZCI2</accession>
<name>A0A7J5ZCI2_DISMA</name>
<evidence type="ECO:0000313" key="2">
    <source>
        <dbReference type="EMBL" id="KAF3859512.1"/>
    </source>
</evidence>
<comment type="caution">
    <text evidence="2">The sequence shown here is derived from an EMBL/GenBank/DDBJ whole genome shotgun (WGS) entry which is preliminary data.</text>
</comment>
<gene>
    <name evidence="2" type="ORF">F7725_021911</name>
</gene>
<reference evidence="2 3" key="1">
    <citation type="submission" date="2020-03" db="EMBL/GenBank/DDBJ databases">
        <title>Dissostichus mawsoni Genome sequencing and assembly.</title>
        <authorList>
            <person name="Park H."/>
        </authorList>
    </citation>
    <scope>NUCLEOTIDE SEQUENCE [LARGE SCALE GENOMIC DNA]</scope>
    <source>
        <strain evidence="2">DM0001</strain>
        <tissue evidence="2">Muscle</tissue>
    </source>
</reference>
<feature type="region of interest" description="Disordered" evidence="1">
    <location>
        <begin position="36"/>
        <end position="65"/>
    </location>
</feature>
<evidence type="ECO:0000313" key="3">
    <source>
        <dbReference type="Proteomes" id="UP000518266"/>
    </source>
</evidence>
<proteinExistence type="predicted"/>
<sequence>MVTDGMKESCHELIDNRQLNYHRYCQGPWLMEHATVTRGKGSDPEPLPGDSVTSKGHGARCAGQGGNPVYVAGHRLAGPVPNTTAWRFHTLPPPMQV</sequence>
<dbReference type="OrthoDB" id="10664849at2759"/>
<dbReference type="EMBL" id="JAAKFY010000003">
    <property type="protein sequence ID" value="KAF3859512.1"/>
    <property type="molecule type" value="Genomic_DNA"/>
</dbReference>